<protein>
    <submittedName>
        <fullName evidence="1">Uncharacterized protein</fullName>
    </submittedName>
</protein>
<accession>A0ACC4CR65</accession>
<comment type="caution">
    <text evidence="1">The sequence shown here is derived from an EMBL/GenBank/DDBJ whole genome shotgun (WGS) entry which is preliminary data.</text>
</comment>
<organism evidence="1 2">
    <name type="scientific">Populus alba</name>
    <name type="common">White poplar</name>
    <dbReference type="NCBI Taxonomy" id="43335"/>
    <lineage>
        <taxon>Eukaryota</taxon>
        <taxon>Viridiplantae</taxon>
        <taxon>Streptophyta</taxon>
        <taxon>Embryophyta</taxon>
        <taxon>Tracheophyta</taxon>
        <taxon>Spermatophyta</taxon>
        <taxon>Magnoliopsida</taxon>
        <taxon>eudicotyledons</taxon>
        <taxon>Gunneridae</taxon>
        <taxon>Pentapetalae</taxon>
        <taxon>rosids</taxon>
        <taxon>fabids</taxon>
        <taxon>Malpighiales</taxon>
        <taxon>Salicaceae</taxon>
        <taxon>Saliceae</taxon>
        <taxon>Populus</taxon>
    </lineage>
</organism>
<reference evidence="1 2" key="1">
    <citation type="journal article" date="2024" name="Plant Biotechnol. J.">
        <title>Genome and CRISPR/Cas9 system of a widespread forest tree (Populus alba) in the world.</title>
        <authorList>
            <person name="Liu Y.J."/>
            <person name="Jiang P.F."/>
            <person name="Han X.M."/>
            <person name="Li X.Y."/>
            <person name="Wang H.M."/>
            <person name="Wang Y.J."/>
            <person name="Wang X.X."/>
            <person name="Zeng Q.Y."/>
        </authorList>
    </citation>
    <scope>NUCLEOTIDE SEQUENCE [LARGE SCALE GENOMIC DNA]</scope>
    <source>
        <strain evidence="2">cv. PAL-ZL1</strain>
    </source>
</reference>
<proteinExistence type="predicted"/>
<keyword evidence="2" id="KW-1185">Reference proteome</keyword>
<evidence type="ECO:0000313" key="1">
    <source>
        <dbReference type="EMBL" id="KAL3603425.1"/>
    </source>
</evidence>
<dbReference type="Proteomes" id="UP000309997">
    <property type="component" value="Unassembled WGS sequence"/>
</dbReference>
<gene>
    <name evidence="1" type="ORF">D5086_004284</name>
</gene>
<evidence type="ECO:0000313" key="2">
    <source>
        <dbReference type="Proteomes" id="UP000309997"/>
    </source>
</evidence>
<sequence>MRILASSMNCPLQRLAFTNSPLAEFCFCHRHLRNPELIVSEKASEDQDNVETFMTGSQNASAWGLVEIKLAT</sequence>
<name>A0ACC4CR65_POPAL</name>
<dbReference type="EMBL" id="RCHU02000002">
    <property type="protein sequence ID" value="KAL3603425.1"/>
    <property type="molecule type" value="Genomic_DNA"/>
</dbReference>